<dbReference type="EMBL" id="LXQA011446264">
    <property type="protein sequence ID" value="MCI97519.1"/>
    <property type="molecule type" value="Genomic_DNA"/>
</dbReference>
<dbReference type="Proteomes" id="UP000265520">
    <property type="component" value="Unassembled WGS sequence"/>
</dbReference>
<organism evidence="1 2">
    <name type="scientific">Trifolium medium</name>
    <dbReference type="NCBI Taxonomy" id="97028"/>
    <lineage>
        <taxon>Eukaryota</taxon>
        <taxon>Viridiplantae</taxon>
        <taxon>Streptophyta</taxon>
        <taxon>Embryophyta</taxon>
        <taxon>Tracheophyta</taxon>
        <taxon>Spermatophyta</taxon>
        <taxon>Magnoliopsida</taxon>
        <taxon>eudicotyledons</taxon>
        <taxon>Gunneridae</taxon>
        <taxon>Pentapetalae</taxon>
        <taxon>rosids</taxon>
        <taxon>fabids</taxon>
        <taxon>Fabales</taxon>
        <taxon>Fabaceae</taxon>
        <taxon>Papilionoideae</taxon>
        <taxon>50 kb inversion clade</taxon>
        <taxon>NPAAA clade</taxon>
        <taxon>Hologalegina</taxon>
        <taxon>IRL clade</taxon>
        <taxon>Trifolieae</taxon>
        <taxon>Trifolium</taxon>
    </lineage>
</organism>
<proteinExistence type="predicted"/>
<dbReference type="AlphaFoldDB" id="A0A392WCK3"/>
<sequence>PIENILAELLDPLYELGTGGQIPSRLRLIGSWSYRQFQITDLLLQLLLLLGMAGLQIP</sequence>
<accession>A0A392WCK3</accession>
<comment type="caution">
    <text evidence="1">The sequence shown here is derived from an EMBL/GenBank/DDBJ whole genome shotgun (WGS) entry which is preliminary data.</text>
</comment>
<evidence type="ECO:0000313" key="2">
    <source>
        <dbReference type="Proteomes" id="UP000265520"/>
    </source>
</evidence>
<reference evidence="1 2" key="1">
    <citation type="journal article" date="2018" name="Front. Plant Sci.">
        <title>Red Clover (Trifolium pratense) and Zigzag Clover (T. medium) - A Picture of Genomic Similarities and Differences.</title>
        <authorList>
            <person name="Dluhosova J."/>
            <person name="Istvanek J."/>
            <person name="Nedelnik J."/>
            <person name="Repkova J."/>
        </authorList>
    </citation>
    <scope>NUCLEOTIDE SEQUENCE [LARGE SCALE GENOMIC DNA]</scope>
    <source>
        <strain evidence="2">cv. 10/8</strain>
        <tissue evidence="1">Leaf</tissue>
    </source>
</reference>
<keyword evidence="2" id="KW-1185">Reference proteome</keyword>
<evidence type="ECO:0000313" key="1">
    <source>
        <dbReference type="EMBL" id="MCI97519.1"/>
    </source>
</evidence>
<name>A0A392WCK3_9FABA</name>
<protein>
    <submittedName>
        <fullName evidence="1">Uncharacterized protein</fullName>
    </submittedName>
</protein>
<feature type="non-terminal residue" evidence="1">
    <location>
        <position position="1"/>
    </location>
</feature>